<feature type="signal peptide" evidence="1">
    <location>
        <begin position="1"/>
        <end position="24"/>
    </location>
</feature>
<dbReference type="AlphaFoldDB" id="A0A8J6EIW7"/>
<proteinExistence type="predicted"/>
<name>A0A8J6EIW7_ELECQ</name>
<evidence type="ECO:0000313" key="3">
    <source>
        <dbReference type="Proteomes" id="UP000770717"/>
    </source>
</evidence>
<keyword evidence="3" id="KW-1185">Reference proteome</keyword>
<feature type="chain" id="PRO_5035286056" description="Secreted protein" evidence="1">
    <location>
        <begin position="25"/>
        <end position="94"/>
    </location>
</feature>
<protein>
    <recommendedName>
        <fullName evidence="4">Secreted protein</fullName>
    </recommendedName>
</protein>
<sequence>MHSTILSFISLLSLLSSPSPLVLRNCLYCLPCCFLYLRAGLHRKGPRRASLQHGLGPPQPAIPTTLTHSSFTLLYFSHTLTTRSSSHFNIFQRD</sequence>
<keyword evidence="1" id="KW-0732">Signal</keyword>
<gene>
    <name evidence="2" type="ORF">GDO78_018803</name>
</gene>
<accession>A0A8J6EIW7</accession>
<evidence type="ECO:0000256" key="1">
    <source>
        <dbReference type="SAM" id="SignalP"/>
    </source>
</evidence>
<evidence type="ECO:0000313" key="2">
    <source>
        <dbReference type="EMBL" id="KAG9470127.1"/>
    </source>
</evidence>
<reference evidence="2" key="1">
    <citation type="thesis" date="2020" institute="ProQuest LLC" country="789 East Eisenhower Parkway, Ann Arbor, MI, USA">
        <title>Comparative Genomics and Chromosome Evolution.</title>
        <authorList>
            <person name="Mudd A.B."/>
        </authorList>
    </citation>
    <scope>NUCLEOTIDE SEQUENCE</scope>
    <source>
        <strain evidence="2">HN-11 Male</strain>
        <tissue evidence="2">Kidney and liver</tissue>
    </source>
</reference>
<organism evidence="2 3">
    <name type="scientific">Eleutherodactylus coqui</name>
    <name type="common">Puerto Rican coqui</name>
    <dbReference type="NCBI Taxonomy" id="57060"/>
    <lineage>
        <taxon>Eukaryota</taxon>
        <taxon>Metazoa</taxon>
        <taxon>Chordata</taxon>
        <taxon>Craniata</taxon>
        <taxon>Vertebrata</taxon>
        <taxon>Euteleostomi</taxon>
        <taxon>Amphibia</taxon>
        <taxon>Batrachia</taxon>
        <taxon>Anura</taxon>
        <taxon>Neobatrachia</taxon>
        <taxon>Hyloidea</taxon>
        <taxon>Eleutherodactylidae</taxon>
        <taxon>Eleutherodactylinae</taxon>
        <taxon>Eleutherodactylus</taxon>
        <taxon>Eleutherodactylus</taxon>
    </lineage>
</organism>
<dbReference type="EMBL" id="WNTK01000351">
    <property type="protein sequence ID" value="KAG9470127.1"/>
    <property type="molecule type" value="Genomic_DNA"/>
</dbReference>
<dbReference type="Proteomes" id="UP000770717">
    <property type="component" value="Unassembled WGS sequence"/>
</dbReference>
<comment type="caution">
    <text evidence="2">The sequence shown here is derived from an EMBL/GenBank/DDBJ whole genome shotgun (WGS) entry which is preliminary data.</text>
</comment>
<evidence type="ECO:0008006" key="4">
    <source>
        <dbReference type="Google" id="ProtNLM"/>
    </source>
</evidence>